<name>A0A150J8M2_9EURY</name>
<dbReference type="AlphaFoldDB" id="A0A150J8M2"/>
<dbReference type="EMBL" id="LNGC01000004">
    <property type="protein sequence ID" value="KYC53569.1"/>
    <property type="molecule type" value="Genomic_DNA"/>
</dbReference>
<comment type="caution">
    <text evidence="2">The sequence shown here is derived from an EMBL/GenBank/DDBJ whole genome shotgun (WGS) entry which is preliminary data.</text>
</comment>
<organism evidence="2 3">
    <name type="scientific">Candidatus Methanofastidiosum methylothiophilum</name>
    <dbReference type="NCBI Taxonomy" id="1705564"/>
    <lineage>
        <taxon>Archaea</taxon>
        <taxon>Methanobacteriati</taxon>
        <taxon>Methanobacteriota</taxon>
        <taxon>Stenosarchaea group</taxon>
        <taxon>Candidatus Methanofastidiosia</taxon>
        <taxon>Candidatus Methanofastidiosales</taxon>
        <taxon>Candidatus Methanofastidiosaceae</taxon>
        <taxon>Candidatus Methanofastidiosum</taxon>
    </lineage>
</organism>
<evidence type="ECO:0000313" key="1">
    <source>
        <dbReference type="EMBL" id="KYC47830.1"/>
    </source>
</evidence>
<gene>
    <name evidence="2" type="ORF">AMQ22_00240</name>
    <name evidence="1" type="ORF">APG11_00805</name>
</gene>
<protein>
    <submittedName>
        <fullName evidence="2">Uncharacterized protein</fullName>
    </submittedName>
</protein>
<proteinExistence type="predicted"/>
<evidence type="ECO:0000313" key="3">
    <source>
        <dbReference type="Proteomes" id="UP000075398"/>
    </source>
</evidence>
<dbReference type="EMBL" id="LNGF01000015">
    <property type="protein sequence ID" value="KYC47830.1"/>
    <property type="molecule type" value="Genomic_DNA"/>
</dbReference>
<evidence type="ECO:0000313" key="2">
    <source>
        <dbReference type="EMBL" id="KYC53569.1"/>
    </source>
</evidence>
<dbReference type="Proteomes" id="UP000091929">
    <property type="component" value="Unassembled WGS sequence"/>
</dbReference>
<dbReference type="Proteomes" id="UP000075398">
    <property type="component" value="Unassembled WGS sequence"/>
</dbReference>
<evidence type="ECO:0000313" key="4">
    <source>
        <dbReference type="Proteomes" id="UP000091929"/>
    </source>
</evidence>
<accession>A0A150IS81</accession>
<sequence>MDDRAKKSRFVQYFNPEKRVWVMIDRDCGRIVQISKIMFDCPLLGVTRDFGQERKGIK</sequence>
<reference evidence="3 4" key="1">
    <citation type="journal article" date="2016" name="ISME J.">
        <title>Chasing the elusive Euryarchaeota class WSA2: genomes reveal a uniquely fastidious methyl-reducing methanogen.</title>
        <authorList>
            <person name="Nobu M.K."/>
            <person name="Narihiro T."/>
            <person name="Kuroda K."/>
            <person name="Mei R."/>
            <person name="Liu W.T."/>
        </authorList>
    </citation>
    <scope>NUCLEOTIDE SEQUENCE [LARGE SCALE GENOMIC DNA]</scope>
    <source>
        <strain evidence="1">B15fssc0709_Meth_Bin003</strain>
        <strain evidence="2">U1lsi0528_Bin055</strain>
    </source>
</reference>
<accession>A0A150J8M2</accession>